<gene>
    <name evidence="1" type="ORF">Patl1_31752</name>
</gene>
<name>A0ACC1AQH8_9ROSI</name>
<protein>
    <submittedName>
        <fullName evidence="1">Uncharacterized protein</fullName>
    </submittedName>
</protein>
<comment type="caution">
    <text evidence="1">The sequence shown here is derived from an EMBL/GenBank/DDBJ whole genome shotgun (WGS) entry which is preliminary data.</text>
</comment>
<accession>A0ACC1AQH8</accession>
<organism evidence="1 2">
    <name type="scientific">Pistacia atlantica</name>
    <dbReference type="NCBI Taxonomy" id="434234"/>
    <lineage>
        <taxon>Eukaryota</taxon>
        <taxon>Viridiplantae</taxon>
        <taxon>Streptophyta</taxon>
        <taxon>Embryophyta</taxon>
        <taxon>Tracheophyta</taxon>
        <taxon>Spermatophyta</taxon>
        <taxon>Magnoliopsida</taxon>
        <taxon>eudicotyledons</taxon>
        <taxon>Gunneridae</taxon>
        <taxon>Pentapetalae</taxon>
        <taxon>rosids</taxon>
        <taxon>malvids</taxon>
        <taxon>Sapindales</taxon>
        <taxon>Anacardiaceae</taxon>
        <taxon>Pistacia</taxon>
    </lineage>
</organism>
<sequence>MEQTHVPHVLFLPFPAQGHIKPMLNLAELLSHEGFQVTFVNSDHNHDRLLHNIDISSFYNRFPKFQFRSIPDGLTPDHPRFGLYFIDLFCSTRAVSKPAFRELLISLKEEKGPFQLPSCIIADGIMCFAIDVAEEFEIPTITFRTFSAHCVWTYFHLSKLIEEGEVPFPDENLEKPISCIPGLENVLRRRDLPGICRFEKADDPVLQFFVKETSACTRASGLILNTFNEIEAPMITRLGSFFNKIYPIGPLHALKSRINDNSSSSTSSNGNLWKEDKKCLKWLDSQPSKSVLYVSFGSLIELTREQILEFWHGLINCGKSFLWVLRSDLIVGDASFGHLLMKLERETKERGLIVSWAPQEHVLLHPAIGGFLTHSGWNSTLESIVAGVPMICWPKVADQQVNSRCVSDVWKIGFDMKDICDRSMVEKLVRELMDNRRDQFMASSDKLSRLACDSIKEGGSSCINLEKLIQDIKSMSS</sequence>
<dbReference type="EMBL" id="CM047905">
    <property type="protein sequence ID" value="KAJ0088939.1"/>
    <property type="molecule type" value="Genomic_DNA"/>
</dbReference>
<keyword evidence="2" id="KW-1185">Reference proteome</keyword>
<evidence type="ECO:0000313" key="2">
    <source>
        <dbReference type="Proteomes" id="UP001164250"/>
    </source>
</evidence>
<proteinExistence type="predicted"/>
<evidence type="ECO:0000313" key="1">
    <source>
        <dbReference type="EMBL" id="KAJ0088939.1"/>
    </source>
</evidence>
<dbReference type="Proteomes" id="UP001164250">
    <property type="component" value="Chromosome 9"/>
</dbReference>
<reference evidence="2" key="1">
    <citation type="journal article" date="2023" name="G3 (Bethesda)">
        <title>Genome assembly and association tests identify interacting loci associated with vigor, precocity, and sex in interspecific pistachio rootstocks.</title>
        <authorList>
            <person name="Palmer W."/>
            <person name="Jacygrad E."/>
            <person name="Sagayaradj S."/>
            <person name="Cavanaugh K."/>
            <person name="Han R."/>
            <person name="Bertier L."/>
            <person name="Beede B."/>
            <person name="Kafkas S."/>
            <person name="Golino D."/>
            <person name="Preece J."/>
            <person name="Michelmore R."/>
        </authorList>
    </citation>
    <scope>NUCLEOTIDE SEQUENCE [LARGE SCALE GENOMIC DNA]</scope>
</reference>